<dbReference type="GeneID" id="63188805"/>
<organism evidence="3 4">
    <name type="scientific">Haloterrigena alkaliphila</name>
    <dbReference type="NCBI Taxonomy" id="2816475"/>
    <lineage>
        <taxon>Archaea</taxon>
        <taxon>Methanobacteriati</taxon>
        <taxon>Methanobacteriota</taxon>
        <taxon>Stenosarchaea group</taxon>
        <taxon>Halobacteria</taxon>
        <taxon>Halobacteriales</taxon>
        <taxon>Natrialbaceae</taxon>
        <taxon>Haloterrigena</taxon>
    </lineage>
</organism>
<feature type="compositionally biased region" description="Low complexity" evidence="1">
    <location>
        <begin position="9"/>
        <end position="22"/>
    </location>
</feature>
<gene>
    <name evidence="3" type="ORF">J0X25_15830</name>
</gene>
<protein>
    <recommendedName>
        <fullName evidence="2">DUF7344 domain-containing protein</fullName>
    </recommendedName>
</protein>
<dbReference type="EMBL" id="CP071462">
    <property type="protein sequence ID" value="QSW98840.1"/>
    <property type="molecule type" value="Genomic_DNA"/>
</dbReference>
<dbReference type="InterPro" id="IPR055768">
    <property type="entry name" value="DUF7344"/>
</dbReference>
<name>A0A8A2VDQ5_9EURY</name>
<proteinExistence type="predicted"/>
<keyword evidence="4" id="KW-1185">Reference proteome</keyword>
<reference evidence="3 4" key="1">
    <citation type="submission" date="2021-03" db="EMBL/GenBank/DDBJ databases">
        <title>Haloterrigena longa sp. nov. and Haloterrigena limicola sp. nov., extremely halophilic archaea isolated from a salt lake.</title>
        <authorList>
            <person name="Henglin C."/>
        </authorList>
    </citation>
    <scope>NUCLEOTIDE SEQUENCE [LARGE SCALE GENOMIC DNA]</scope>
    <source>
        <strain evidence="3 4">KZCA68</strain>
    </source>
</reference>
<evidence type="ECO:0000313" key="4">
    <source>
        <dbReference type="Proteomes" id="UP000663203"/>
    </source>
</evidence>
<dbReference type="Pfam" id="PF24035">
    <property type="entry name" value="DUF7344"/>
    <property type="match status" value="1"/>
</dbReference>
<sequence>MIRNDLPQTAATDASLASATGTEPQLRRRFVLEALESLSGRATVDELVDALLTRGDDAVDDDAETIRIRLHHVDLPKLADAGLIAYHVDRNRVWLLD</sequence>
<evidence type="ECO:0000256" key="1">
    <source>
        <dbReference type="SAM" id="MobiDB-lite"/>
    </source>
</evidence>
<evidence type="ECO:0000259" key="2">
    <source>
        <dbReference type="Pfam" id="PF24035"/>
    </source>
</evidence>
<feature type="region of interest" description="Disordered" evidence="1">
    <location>
        <begin position="1"/>
        <end position="22"/>
    </location>
</feature>
<dbReference type="AlphaFoldDB" id="A0A8A2VDQ5"/>
<dbReference type="Proteomes" id="UP000663203">
    <property type="component" value="Chromosome"/>
</dbReference>
<accession>A0A8A2VDQ5</accession>
<feature type="domain" description="DUF7344" evidence="2">
    <location>
        <begin position="27"/>
        <end position="93"/>
    </location>
</feature>
<dbReference type="KEGG" id="hakz:J0X25_15830"/>
<dbReference type="RefSeq" id="WP_207288448.1">
    <property type="nucleotide sequence ID" value="NZ_CP071462.1"/>
</dbReference>
<evidence type="ECO:0000313" key="3">
    <source>
        <dbReference type="EMBL" id="QSW98840.1"/>
    </source>
</evidence>